<evidence type="ECO:0000313" key="1">
    <source>
        <dbReference type="EMBL" id="EKM31002.1"/>
    </source>
</evidence>
<organism evidence="1 2">
    <name type="scientific">Vibrio harveyi</name>
    <name type="common">Beneckea harveyi</name>
    <dbReference type="NCBI Taxonomy" id="669"/>
    <lineage>
        <taxon>Bacteria</taxon>
        <taxon>Pseudomonadati</taxon>
        <taxon>Pseudomonadota</taxon>
        <taxon>Gammaproteobacteria</taxon>
        <taxon>Vibrionales</taxon>
        <taxon>Vibrionaceae</taxon>
        <taxon>Vibrio</taxon>
    </lineage>
</organism>
<evidence type="ECO:0000313" key="2">
    <source>
        <dbReference type="Proteomes" id="UP000008367"/>
    </source>
</evidence>
<reference evidence="1 2" key="1">
    <citation type="submission" date="2012-10" db="EMBL/GenBank/DDBJ databases">
        <title>Genome sequence of Vibrio Cholerae HENC-02.</title>
        <authorList>
            <person name="Eppinger M."/>
            <person name="Hasan N.A."/>
            <person name="Sengamalay N."/>
            <person name="Hine E."/>
            <person name="Su Q."/>
            <person name="Daugherty S.C."/>
            <person name="Young S."/>
            <person name="Sadzewicz L."/>
            <person name="Tallon L."/>
            <person name="Cebula T.A."/>
            <person name="Ravel J."/>
            <person name="Colwell R.R."/>
        </authorList>
    </citation>
    <scope>NUCLEOTIDE SEQUENCE [LARGE SCALE GENOMIC DNA]</scope>
    <source>
        <strain evidence="1 2">HENC-02</strain>
    </source>
</reference>
<accession>A0A454CX80</accession>
<gene>
    <name evidence="1" type="ORF">VCHENC02_3311A</name>
</gene>
<name>A0A454CX80_VIBHA</name>
<feature type="non-terminal residue" evidence="1">
    <location>
        <position position="12"/>
    </location>
</feature>
<protein>
    <submittedName>
        <fullName evidence="1">Uncharacterized protein</fullName>
    </submittedName>
</protein>
<comment type="caution">
    <text evidence="1">The sequence shown here is derived from an EMBL/GenBank/DDBJ whole genome shotgun (WGS) entry which is preliminary data.</text>
</comment>
<dbReference type="Proteomes" id="UP000008367">
    <property type="component" value="Unassembled WGS sequence"/>
</dbReference>
<sequence>MAVYILCPLGDL</sequence>
<dbReference type="EMBL" id="AJSR01001391">
    <property type="protein sequence ID" value="EKM31002.1"/>
    <property type="molecule type" value="Genomic_DNA"/>
</dbReference>
<proteinExistence type="predicted"/>